<dbReference type="Pfam" id="PF02195">
    <property type="entry name" value="ParB_N"/>
    <property type="match status" value="1"/>
</dbReference>
<evidence type="ECO:0000256" key="1">
    <source>
        <dbReference type="ARBA" id="ARBA00006594"/>
    </source>
</evidence>
<dbReference type="InterPro" id="IPR029063">
    <property type="entry name" value="SAM-dependent_MTases_sf"/>
</dbReference>
<proteinExistence type="inferred from homology"/>
<dbReference type="InterPro" id="IPR015840">
    <property type="entry name" value="DNA_MeTrfase_ParB"/>
</dbReference>
<dbReference type="GO" id="GO:0008170">
    <property type="term" value="F:N-methyltransferase activity"/>
    <property type="evidence" value="ECO:0007669"/>
    <property type="project" value="InterPro"/>
</dbReference>
<dbReference type="InterPro" id="IPR002295">
    <property type="entry name" value="N4/N6-MTase_EcoPI_Mod-like"/>
</dbReference>
<evidence type="ECO:0000259" key="5">
    <source>
        <dbReference type="SMART" id="SM00470"/>
    </source>
</evidence>
<accession>A0A6M3KEM0</accession>
<dbReference type="Gene3D" id="3.40.50.150">
    <property type="entry name" value="Vaccinia Virus protein VP39"/>
    <property type="match status" value="1"/>
</dbReference>
<dbReference type="GO" id="GO:0032259">
    <property type="term" value="P:methylation"/>
    <property type="evidence" value="ECO:0007669"/>
    <property type="project" value="UniProtKB-KW"/>
</dbReference>
<protein>
    <submittedName>
        <fullName evidence="7">Putative methyltransferase</fullName>
    </submittedName>
</protein>
<evidence type="ECO:0000313" key="7">
    <source>
        <dbReference type="EMBL" id="QJA80339.1"/>
    </source>
</evidence>
<keyword evidence="3 7" id="KW-0808">Transferase</keyword>
<sequence length="438" mass="50243">MKIQISEIKVHDRTRLEKGDIKDLARSFLNVGQLNDIIIDDDNVLVAGERRILAAKSLGWLEIGAKRKNDLTEEDKLLIEYEENAGRKDLTWDEKLKSAVALHKMKVAIHGKAKQHIGGGWSIKKTAEMLGQAEGKMVQDLQLSEAIKTDKELLNKPTKTSALAEMKKKNDLHERKLMALLSLKEPEVSSDKIEKQDQEAAKTVFKLGNIFAFHHPCLDVLKDLNSDSVDCIFTDPPYAIDYDKSTNDTRRNKWKHLTFDDSEDVMEDIVKPAMAECYRLLRPGYHGYMFCSGDMFDVVKKMLLDCKFQVCSSPLIWYKPHVFFAHNPYHTYKYDYEMCVLFSKGKRKELIQPAWAVWNGRLGPGERGLHPNRKPVELAKAWISNSTIENELVIDPFGGSGFTSEACYELGRRCIIMEKDVKWWSVIVSRLRELEGKY</sequence>
<gene>
    <name evidence="7" type="ORF">MM415A00745_0018</name>
    <name evidence="6" type="ORF">MM415B00626_0018</name>
</gene>
<dbReference type="PROSITE" id="PS00092">
    <property type="entry name" value="N6_MTASE"/>
    <property type="match status" value="1"/>
</dbReference>
<dbReference type="EMBL" id="MT141498">
    <property type="protein sequence ID" value="QJA63485.1"/>
    <property type="molecule type" value="Genomic_DNA"/>
</dbReference>
<evidence type="ECO:0000256" key="3">
    <source>
        <dbReference type="ARBA" id="ARBA00022679"/>
    </source>
</evidence>
<dbReference type="PIRSF" id="PIRSF036758">
    <property type="entry name" value="Aden_M_ParB"/>
    <property type="match status" value="1"/>
</dbReference>
<keyword evidence="2 7" id="KW-0489">Methyltransferase</keyword>
<dbReference type="SUPFAM" id="SSF110849">
    <property type="entry name" value="ParB/Sulfiredoxin"/>
    <property type="match status" value="1"/>
</dbReference>
<evidence type="ECO:0000256" key="2">
    <source>
        <dbReference type="ARBA" id="ARBA00022603"/>
    </source>
</evidence>
<dbReference type="InterPro" id="IPR002052">
    <property type="entry name" value="DNA_methylase_N6_adenine_CS"/>
</dbReference>
<dbReference type="SMART" id="SM00470">
    <property type="entry name" value="ParB"/>
    <property type="match status" value="1"/>
</dbReference>
<dbReference type="SUPFAM" id="SSF53335">
    <property type="entry name" value="S-adenosyl-L-methionine-dependent methyltransferases"/>
    <property type="match status" value="1"/>
</dbReference>
<dbReference type="Pfam" id="PF01555">
    <property type="entry name" value="N6_N4_Mtase"/>
    <property type="match status" value="1"/>
</dbReference>
<dbReference type="Gene3D" id="3.90.1530.10">
    <property type="entry name" value="Conserved hypothetical protein from pyrococcus furiosus pfu- 392566-001, ParB domain"/>
    <property type="match status" value="1"/>
</dbReference>
<evidence type="ECO:0000313" key="6">
    <source>
        <dbReference type="EMBL" id="QJA63485.1"/>
    </source>
</evidence>
<dbReference type="InterPro" id="IPR002941">
    <property type="entry name" value="DNA_methylase_N4/N6"/>
</dbReference>
<dbReference type="InterPro" id="IPR003115">
    <property type="entry name" value="ParB_N"/>
</dbReference>
<dbReference type="AlphaFoldDB" id="A0A6M3KEM0"/>
<dbReference type="PRINTS" id="PR00506">
    <property type="entry name" value="D21N6MTFRASE"/>
</dbReference>
<feature type="domain" description="ParB-like N-terminal" evidence="5">
    <location>
        <begin position="1"/>
        <end position="85"/>
    </location>
</feature>
<dbReference type="InterPro" id="IPR036086">
    <property type="entry name" value="ParB/Sulfiredoxin_sf"/>
</dbReference>
<evidence type="ECO:0000256" key="4">
    <source>
        <dbReference type="ARBA" id="ARBA00022691"/>
    </source>
</evidence>
<reference evidence="7" key="1">
    <citation type="submission" date="2020-03" db="EMBL/GenBank/DDBJ databases">
        <title>The deep terrestrial virosphere.</title>
        <authorList>
            <person name="Holmfeldt K."/>
            <person name="Nilsson E."/>
            <person name="Simone D."/>
            <person name="Lopez-Fernandez M."/>
            <person name="Wu X."/>
            <person name="de Brujin I."/>
            <person name="Lundin D."/>
            <person name="Andersson A."/>
            <person name="Bertilsson S."/>
            <person name="Dopson M."/>
        </authorList>
    </citation>
    <scope>NUCLEOTIDE SEQUENCE</scope>
    <source>
        <strain evidence="7">MM415A00745</strain>
        <strain evidence="6">MM415B00626</strain>
    </source>
</reference>
<organism evidence="7">
    <name type="scientific">viral metagenome</name>
    <dbReference type="NCBI Taxonomy" id="1070528"/>
    <lineage>
        <taxon>unclassified sequences</taxon>
        <taxon>metagenomes</taxon>
        <taxon>organismal metagenomes</taxon>
    </lineage>
</organism>
<dbReference type="GO" id="GO:0003677">
    <property type="term" value="F:DNA binding"/>
    <property type="evidence" value="ECO:0007669"/>
    <property type="project" value="InterPro"/>
</dbReference>
<name>A0A6M3KEM0_9ZZZZ</name>
<dbReference type="EMBL" id="MT142417">
    <property type="protein sequence ID" value="QJA80339.1"/>
    <property type="molecule type" value="Genomic_DNA"/>
</dbReference>
<comment type="similarity">
    <text evidence="1">Belongs to the N(4)/N(6)-methyltransferase family.</text>
</comment>
<keyword evidence="4" id="KW-0949">S-adenosyl-L-methionine</keyword>